<feature type="region of interest" description="Disordered" evidence="2">
    <location>
        <begin position="355"/>
        <end position="385"/>
    </location>
</feature>
<dbReference type="EMBL" id="JALJOR010000011">
    <property type="protein sequence ID" value="KAK9808875.1"/>
    <property type="molecule type" value="Genomic_DNA"/>
</dbReference>
<dbReference type="InterPro" id="IPR001623">
    <property type="entry name" value="DnaJ_domain"/>
</dbReference>
<dbReference type="Gene3D" id="1.10.287.110">
    <property type="entry name" value="DnaJ domain"/>
    <property type="match status" value="1"/>
</dbReference>
<dbReference type="CDD" id="cd06257">
    <property type="entry name" value="DnaJ"/>
    <property type="match status" value="1"/>
</dbReference>
<accession>A0AAW1PG97</accession>
<reference evidence="3 4" key="1">
    <citation type="journal article" date="2024" name="Nat. Commun.">
        <title>Phylogenomics reveals the evolutionary origins of lichenization in chlorophyte algae.</title>
        <authorList>
            <person name="Puginier C."/>
            <person name="Libourel C."/>
            <person name="Otte J."/>
            <person name="Skaloud P."/>
            <person name="Haon M."/>
            <person name="Grisel S."/>
            <person name="Petersen M."/>
            <person name="Berrin J.G."/>
            <person name="Delaux P.M."/>
            <person name="Dal Grande F."/>
            <person name="Keller J."/>
        </authorList>
    </citation>
    <scope>NUCLEOTIDE SEQUENCE [LARGE SCALE GENOMIC DNA]</scope>
    <source>
        <strain evidence="3 4">SAG 2043</strain>
    </source>
</reference>
<gene>
    <name evidence="3" type="ORF">WJX72_005565</name>
</gene>
<comment type="caution">
    <text evidence="3">The sequence shown here is derived from an EMBL/GenBank/DDBJ whole genome shotgun (WGS) entry which is preliminary data.</text>
</comment>
<proteinExistence type="predicted"/>
<evidence type="ECO:0000256" key="1">
    <source>
        <dbReference type="SAM" id="Coils"/>
    </source>
</evidence>
<sequence length="462" mass="50964">MFSTLLQDIGEPVQLDHRDEPGGMLAQRLQLLSQNLEVVEAHARMLAGRVETAEAETRDYADMLAEANELIRHMVAEEEGRHSDQQLQDEVNRLRDTLEATQLQAAVTEGNLRRMLAEERLQTEHMRLMQAETSMQRDEALGDLAEAYADIEALHATLADTAEYVHHLRSRALELELQNCVVSSRAARAEALAEAQTTSGWLSLDKTRHAIVEAVQEASRLPLGQRKQKIRQLQLRWHPDKNPVLKEFATEVTKLINEAIAQMPEAPPPSEPEHAAASAAGAQQPAAQQRSEERGPAGPSPRQSSDRPTSAAYAQDSAPAPQPSEGSAGEHAQHPVSQSQDRLIAAYMRKLAELRMSQEADRSAPPAPAGEHSEQHNSDGNAAAPAASAYSWNLENLRMRHVTAAPRAPLPTAHKFASPIKLRDPCMFPPSPLLPWGQRLSHIHREQPAWLARASRQPASQL</sequence>
<feature type="region of interest" description="Disordered" evidence="2">
    <location>
        <begin position="264"/>
        <end position="341"/>
    </location>
</feature>
<dbReference type="AlphaFoldDB" id="A0AAW1PG97"/>
<feature type="compositionally biased region" description="Low complexity" evidence="2">
    <location>
        <begin position="275"/>
        <end position="289"/>
    </location>
</feature>
<evidence type="ECO:0000313" key="3">
    <source>
        <dbReference type="EMBL" id="KAK9808875.1"/>
    </source>
</evidence>
<dbReference type="SUPFAM" id="SSF46565">
    <property type="entry name" value="Chaperone J-domain"/>
    <property type="match status" value="1"/>
</dbReference>
<evidence type="ECO:0000313" key="4">
    <source>
        <dbReference type="Proteomes" id="UP001489004"/>
    </source>
</evidence>
<evidence type="ECO:0008006" key="5">
    <source>
        <dbReference type="Google" id="ProtNLM"/>
    </source>
</evidence>
<organism evidence="3 4">
    <name type="scientific">[Myrmecia] bisecta</name>
    <dbReference type="NCBI Taxonomy" id="41462"/>
    <lineage>
        <taxon>Eukaryota</taxon>
        <taxon>Viridiplantae</taxon>
        <taxon>Chlorophyta</taxon>
        <taxon>core chlorophytes</taxon>
        <taxon>Trebouxiophyceae</taxon>
        <taxon>Trebouxiales</taxon>
        <taxon>Trebouxiaceae</taxon>
        <taxon>Myrmecia</taxon>
    </lineage>
</organism>
<name>A0AAW1PG97_9CHLO</name>
<protein>
    <recommendedName>
        <fullName evidence="5">J domain-containing protein</fullName>
    </recommendedName>
</protein>
<feature type="coiled-coil region" evidence="1">
    <location>
        <begin position="50"/>
        <end position="104"/>
    </location>
</feature>
<dbReference type="InterPro" id="IPR036869">
    <property type="entry name" value="J_dom_sf"/>
</dbReference>
<keyword evidence="4" id="KW-1185">Reference proteome</keyword>
<evidence type="ECO:0000256" key="2">
    <source>
        <dbReference type="SAM" id="MobiDB-lite"/>
    </source>
</evidence>
<keyword evidence="1" id="KW-0175">Coiled coil</keyword>
<dbReference type="Proteomes" id="UP001489004">
    <property type="component" value="Unassembled WGS sequence"/>
</dbReference>